<dbReference type="SUPFAM" id="SSF54427">
    <property type="entry name" value="NTF2-like"/>
    <property type="match status" value="1"/>
</dbReference>
<dbReference type="Proteomes" id="UP000051677">
    <property type="component" value="Unassembled WGS sequence"/>
</dbReference>
<organism evidence="1 2">
    <name type="scientific">Mycobacterium gordonae</name>
    <dbReference type="NCBI Taxonomy" id="1778"/>
    <lineage>
        <taxon>Bacteria</taxon>
        <taxon>Bacillati</taxon>
        <taxon>Actinomycetota</taxon>
        <taxon>Actinomycetes</taxon>
        <taxon>Mycobacteriales</taxon>
        <taxon>Mycobacteriaceae</taxon>
        <taxon>Mycobacterium</taxon>
    </lineage>
</organism>
<dbReference type="AlphaFoldDB" id="A0A0Q2U4Y1"/>
<dbReference type="GO" id="GO:0030638">
    <property type="term" value="P:polyketide metabolic process"/>
    <property type="evidence" value="ECO:0007669"/>
    <property type="project" value="InterPro"/>
</dbReference>
<protein>
    <submittedName>
        <fullName evidence="1">Ester cyclase</fullName>
    </submittedName>
</protein>
<accession>A0A0Q2U4Y1</accession>
<dbReference type="RefSeq" id="WP_055581296.1">
    <property type="nucleotide sequence ID" value="NZ_LKTM01000368.1"/>
</dbReference>
<gene>
    <name evidence="1" type="ORF">AO501_32720</name>
</gene>
<comment type="caution">
    <text evidence="1">The sequence shown here is derived from an EMBL/GenBank/DDBJ whole genome shotgun (WGS) entry which is preliminary data.</text>
</comment>
<evidence type="ECO:0000313" key="2">
    <source>
        <dbReference type="Proteomes" id="UP000051677"/>
    </source>
</evidence>
<dbReference type="InterPro" id="IPR009959">
    <property type="entry name" value="Cyclase_SnoaL-like"/>
</dbReference>
<dbReference type="OrthoDB" id="129343at2"/>
<dbReference type="PANTHER" id="PTHR38436">
    <property type="entry name" value="POLYKETIDE CYCLASE SNOAL-LIKE DOMAIN"/>
    <property type="match status" value="1"/>
</dbReference>
<sequence length="132" mass="15294">MAEGDLLTTYRDYLRCLNTRRWDDLRHFVSDDVMHNGVRLRLSGYRAMLESDTRAAPDLQFVPEILIADNQVVSCRLFFQCTPHHVFLGFEPTGGQVSFAEHAFYRFENGRIAEVWSVVDKEAVRGQIAQER</sequence>
<evidence type="ECO:0000313" key="1">
    <source>
        <dbReference type="EMBL" id="KQH75784.1"/>
    </source>
</evidence>
<dbReference type="Pfam" id="PF07366">
    <property type="entry name" value="SnoaL"/>
    <property type="match status" value="1"/>
</dbReference>
<dbReference type="PANTHER" id="PTHR38436:SF1">
    <property type="entry name" value="ESTER CYCLASE"/>
    <property type="match status" value="1"/>
</dbReference>
<proteinExistence type="predicted"/>
<dbReference type="InterPro" id="IPR032710">
    <property type="entry name" value="NTF2-like_dom_sf"/>
</dbReference>
<dbReference type="EMBL" id="LKTM01000368">
    <property type="protein sequence ID" value="KQH75784.1"/>
    <property type="molecule type" value="Genomic_DNA"/>
</dbReference>
<reference evidence="1 2" key="1">
    <citation type="submission" date="2015-10" db="EMBL/GenBank/DDBJ databases">
        <title>Mycobacterium gordonae draft genome assembly.</title>
        <authorList>
            <person name="Ustinova V."/>
            <person name="Smirnova T."/>
            <person name="Blagodatskikh K."/>
            <person name="Varlamov D."/>
            <person name="Larionova E."/>
            <person name="Chernousova L."/>
        </authorList>
    </citation>
    <scope>NUCLEOTIDE SEQUENCE [LARGE SCALE GENOMIC DNA]</scope>
    <source>
        <strain evidence="1 2">CTRI 14-8773</strain>
    </source>
</reference>
<name>A0A0Q2U4Y1_MYCGO</name>
<dbReference type="Gene3D" id="3.10.450.50">
    <property type="match status" value="1"/>
</dbReference>